<evidence type="ECO:0000256" key="1">
    <source>
        <dbReference type="SAM" id="Phobius"/>
    </source>
</evidence>
<keyword evidence="1" id="KW-0812">Transmembrane</keyword>
<protein>
    <submittedName>
        <fullName evidence="3">Antibiotic biosynthesis monooxygenase</fullName>
    </submittedName>
</protein>
<evidence type="ECO:0000313" key="3">
    <source>
        <dbReference type="EMBL" id="QDU64079.1"/>
    </source>
</evidence>
<reference evidence="3 4" key="1">
    <citation type="submission" date="2019-02" db="EMBL/GenBank/DDBJ databases">
        <title>Deep-cultivation of Planctomycetes and their phenomic and genomic characterization uncovers novel biology.</title>
        <authorList>
            <person name="Wiegand S."/>
            <person name="Jogler M."/>
            <person name="Boedeker C."/>
            <person name="Pinto D."/>
            <person name="Vollmers J."/>
            <person name="Rivas-Marin E."/>
            <person name="Kohn T."/>
            <person name="Peeters S.H."/>
            <person name="Heuer A."/>
            <person name="Rast P."/>
            <person name="Oberbeckmann S."/>
            <person name="Bunk B."/>
            <person name="Jeske O."/>
            <person name="Meyerdierks A."/>
            <person name="Storesund J.E."/>
            <person name="Kallscheuer N."/>
            <person name="Luecker S."/>
            <person name="Lage O.M."/>
            <person name="Pohl T."/>
            <person name="Merkel B.J."/>
            <person name="Hornburger P."/>
            <person name="Mueller R.-W."/>
            <person name="Bruemmer F."/>
            <person name="Labrenz M."/>
            <person name="Spormann A.M."/>
            <person name="Op den Camp H."/>
            <person name="Overmann J."/>
            <person name="Amann R."/>
            <person name="Jetten M.S.M."/>
            <person name="Mascher T."/>
            <person name="Medema M.H."/>
            <person name="Devos D.P."/>
            <person name="Kaster A.-K."/>
            <person name="Ovreas L."/>
            <person name="Rohde M."/>
            <person name="Galperin M.Y."/>
            <person name="Jogler C."/>
        </authorList>
    </citation>
    <scope>NUCLEOTIDE SEQUENCE [LARGE SCALE GENOMIC DNA]</scope>
    <source>
        <strain evidence="3 4">Pan216</strain>
    </source>
</reference>
<dbReference type="InterPro" id="IPR007138">
    <property type="entry name" value="ABM_dom"/>
</dbReference>
<keyword evidence="4" id="KW-1185">Reference proteome</keyword>
<dbReference type="OrthoDB" id="1494254at2"/>
<keyword evidence="1" id="KW-0472">Membrane</keyword>
<keyword evidence="3" id="KW-0503">Monooxygenase</keyword>
<dbReference type="InterPro" id="IPR011008">
    <property type="entry name" value="Dimeric_a/b-barrel"/>
</dbReference>
<dbReference type="EMBL" id="CP036279">
    <property type="protein sequence ID" value="QDU64079.1"/>
    <property type="molecule type" value="Genomic_DNA"/>
</dbReference>
<feature type="transmembrane region" description="Helical" evidence="1">
    <location>
        <begin position="163"/>
        <end position="184"/>
    </location>
</feature>
<dbReference type="PANTHER" id="PTHR40057">
    <property type="entry name" value="SLR1162 PROTEIN"/>
    <property type="match status" value="1"/>
</dbReference>
<dbReference type="Proteomes" id="UP000317093">
    <property type="component" value="Chromosome"/>
</dbReference>
<dbReference type="GO" id="GO:0004497">
    <property type="term" value="F:monooxygenase activity"/>
    <property type="evidence" value="ECO:0007669"/>
    <property type="project" value="UniProtKB-KW"/>
</dbReference>
<dbReference type="RefSeq" id="WP_145262019.1">
    <property type="nucleotide sequence ID" value="NZ_CP036279.1"/>
</dbReference>
<proteinExistence type="predicted"/>
<organism evidence="3 4">
    <name type="scientific">Kolteria novifilia</name>
    <dbReference type="NCBI Taxonomy" id="2527975"/>
    <lineage>
        <taxon>Bacteria</taxon>
        <taxon>Pseudomonadati</taxon>
        <taxon>Planctomycetota</taxon>
        <taxon>Planctomycetia</taxon>
        <taxon>Kolteriales</taxon>
        <taxon>Kolteriaceae</taxon>
        <taxon>Kolteria</taxon>
    </lineage>
</organism>
<dbReference type="PANTHER" id="PTHR40057:SF1">
    <property type="entry name" value="SLR1162 PROTEIN"/>
    <property type="match status" value="1"/>
</dbReference>
<keyword evidence="3" id="KW-0560">Oxidoreductase</keyword>
<name>A0A518BAR6_9BACT</name>
<feature type="transmembrane region" description="Helical" evidence="1">
    <location>
        <begin position="204"/>
        <end position="228"/>
    </location>
</feature>
<accession>A0A518BAR6</accession>
<sequence length="230" mass="26202">MNDHTNIQHAFSDDRIHLEFIPAKSRYTVVVTQRVEKHKEAAFIEWQREITTAAAQLPGYVRTEIFEPIDERGVDWVVLVHFKDNQSLENWLQSPARAYWTDRCHREFSNYSVTKRGGLEAWFGNLDEADAIPGWRIVLTVILVLYPTVMTITTLLSPHLSPLPLPIVILIGNIISVNMLQWALMPITTRLLSRWLRPLESSGLLITIAGTVGIVLLITMIAAFFVMIGQ</sequence>
<evidence type="ECO:0000259" key="2">
    <source>
        <dbReference type="Pfam" id="PF03992"/>
    </source>
</evidence>
<evidence type="ECO:0000313" key="4">
    <source>
        <dbReference type="Proteomes" id="UP000317093"/>
    </source>
</evidence>
<gene>
    <name evidence="3" type="ORF">Pan216_49670</name>
</gene>
<feature type="domain" description="ABM" evidence="2">
    <location>
        <begin position="27"/>
        <end position="96"/>
    </location>
</feature>
<feature type="transmembrane region" description="Helical" evidence="1">
    <location>
        <begin position="137"/>
        <end position="157"/>
    </location>
</feature>
<dbReference type="Gene3D" id="3.30.70.100">
    <property type="match status" value="1"/>
</dbReference>
<dbReference type="AlphaFoldDB" id="A0A518BAR6"/>
<keyword evidence="1" id="KW-1133">Transmembrane helix</keyword>
<dbReference type="SUPFAM" id="SSF54909">
    <property type="entry name" value="Dimeric alpha+beta barrel"/>
    <property type="match status" value="1"/>
</dbReference>
<dbReference type="KEGG" id="knv:Pan216_49670"/>
<dbReference type="InterPro" id="IPR038762">
    <property type="entry name" value="ABM_predict"/>
</dbReference>
<dbReference type="Pfam" id="PF03992">
    <property type="entry name" value="ABM"/>
    <property type="match status" value="1"/>
</dbReference>